<proteinExistence type="predicted"/>
<evidence type="ECO:0000313" key="1">
    <source>
        <dbReference type="EMBL" id="KAI3748474.1"/>
    </source>
</evidence>
<dbReference type="Proteomes" id="UP001055879">
    <property type="component" value="Linkage Group LG03"/>
</dbReference>
<reference evidence="1 2" key="2">
    <citation type="journal article" date="2022" name="Mol. Ecol. Resour.">
        <title>The genomes of chicory, endive, great burdock and yacon provide insights into Asteraceae paleo-polyploidization history and plant inulin production.</title>
        <authorList>
            <person name="Fan W."/>
            <person name="Wang S."/>
            <person name="Wang H."/>
            <person name="Wang A."/>
            <person name="Jiang F."/>
            <person name="Liu H."/>
            <person name="Zhao H."/>
            <person name="Xu D."/>
            <person name="Zhang Y."/>
        </authorList>
    </citation>
    <scope>NUCLEOTIDE SEQUENCE [LARGE SCALE GENOMIC DNA]</scope>
    <source>
        <strain evidence="2">cv. Niubang</strain>
    </source>
</reference>
<name>A0ACB9DPA0_ARCLA</name>
<reference evidence="2" key="1">
    <citation type="journal article" date="2022" name="Mol. Ecol. Resour.">
        <title>The genomes of chicory, endive, great burdock and yacon provide insights into Asteraceae palaeo-polyploidization history and plant inulin production.</title>
        <authorList>
            <person name="Fan W."/>
            <person name="Wang S."/>
            <person name="Wang H."/>
            <person name="Wang A."/>
            <person name="Jiang F."/>
            <person name="Liu H."/>
            <person name="Zhao H."/>
            <person name="Xu D."/>
            <person name="Zhang Y."/>
        </authorList>
    </citation>
    <scope>NUCLEOTIDE SEQUENCE [LARGE SCALE GENOMIC DNA]</scope>
    <source>
        <strain evidence="2">cv. Niubang</strain>
    </source>
</reference>
<dbReference type="EMBL" id="CM042049">
    <property type="protein sequence ID" value="KAI3748474.1"/>
    <property type="molecule type" value="Genomic_DNA"/>
</dbReference>
<keyword evidence="2" id="KW-1185">Reference proteome</keyword>
<evidence type="ECO:0000313" key="2">
    <source>
        <dbReference type="Proteomes" id="UP001055879"/>
    </source>
</evidence>
<gene>
    <name evidence="1" type="ORF">L6452_11559</name>
</gene>
<comment type="caution">
    <text evidence="1">The sequence shown here is derived from an EMBL/GenBank/DDBJ whole genome shotgun (WGS) entry which is preliminary data.</text>
</comment>
<protein>
    <submittedName>
        <fullName evidence="1">Uncharacterized protein</fullName>
    </submittedName>
</protein>
<organism evidence="1 2">
    <name type="scientific">Arctium lappa</name>
    <name type="common">Greater burdock</name>
    <name type="synonym">Lappa major</name>
    <dbReference type="NCBI Taxonomy" id="4217"/>
    <lineage>
        <taxon>Eukaryota</taxon>
        <taxon>Viridiplantae</taxon>
        <taxon>Streptophyta</taxon>
        <taxon>Embryophyta</taxon>
        <taxon>Tracheophyta</taxon>
        <taxon>Spermatophyta</taxon>
        <taxon>Magnoliopsida</taxon>
        <taxon>eudicotyledons</taxon>
        <taxon>Gunneridae</taxon>
        <taxon>Pentapetalae</taxon>
        <taxon>asterids</taxon>
        <taxon>campanulids</taxon>
        <taxon>Asterales</taxon>
        <taxon>Asteraceae</taxon>
        <taxon>Carduoideae</taxon>
        <taxon>Cardueae</taxon>
        <taxon>Arctiinae</taxon>
        <taxon>Arctium</taxon>
    </lineage>
</organism>
<accession>A0ACB9DPA0</accession>
<sequence>MVMDCVGYFGRKEAIGAMLEEDLVKKLVELHKSKRRGVLMDLRGESKHVEQHPFSSCVARFVVQLEAGEGLRQREKKGVETTSNPEGALLLPLPSIILPSSISFTSPPRSSA</sequence>